<evidence type="ECO:0000256" key="3">
    <source>
        <dbReference type="ARBA" id="ARBA00005043"/>
    </source>
</evidence>
<dbReference type="InParanoid" id="W4KF65"/>
<dbReference type="GO" id="GO:0005634">
    <property type="term" value="C:nucleus"/>
    <property type="evidence" value="ECO:0007669"/>
    <property type="project" value="UniProtKB-SubCell"/>
</dbReference>
<dbReference type="RefSeq" id="XP_009543216.1">
    <property type="nucleotide sequence ID" value="XM_009544921.1"/>
</dbReference>
<gene>
    <name evidence="12" type="ORF">HETIRDRAFT_47621</name>
</gene>
<evidence type="ECO:0000256" key="2">
    <source>
        <dbReference type="ARBA" id="ARBA00004496"/>
    </source>
</evidence>
<dbReference type="AlphaFoldDB" id="W4KF65"/>
<dbReference type="GO" id="GO:0033588">
    <property type="term" value="C:elongator holoenzyme complex"/>
    <property type="evidence" value="ECO:0007669"/>
    <property type="project" value="InterPro"/>
</dbReference>
<dbReference type="GeneID" id="20677664"/>
<evidence type="ECO:0000256" key="6">
    <source>
        <dbReference type="ARBA" id="ARBA00022490"/>
    </source>
</evidence>
<evidence type="ECO:0000256" key="10">
    <source>
        <dbReference type="ARBA" id="ARBA00023242"/>
    </source>
</evidence>
<reference evidence="12 13" key="1">
    <citation type="journal article" date="2012" name="New Phytol.">
        <title>Insight into trade-off between wood decay and parasitism from the genome of a fungal forest pathogen.</title>
        <authorList>
            <person name="Olson A."/>
            <person name="Aerts A."/>
            <person name="Asiegbu F."/>
            <person name="Belbahri L."/>
            <person name="Bouzid O."/>
            <person name="Broberg A."/>
            <person name="Canback B."/>
            <person name="Coutinho P.M."/>
            <person name="Cullen D."/>
            <person name="Dalman K."/>
            <person name="Deflorio G."/>
            <person name="van Diepen L.T."/>
            <person name="Dunand C."/>
            <person name="Duplessis S."/>
            <person name="Durling M."/>
            <person name="Gonthier P."/>
            <person name="Grimwood J."/>
            <person name="Fossdal C.G."/>
            <person name="Hansson D."/>
            <person name="Henrissat B."/>
            <person name="Hietala A."/>
            <person name="Himmelstrand K."/>
            <person name="Hoffmeister D."/>
            <person name="Hogberg N."/>
            <person name="James T.Y."/>
            <person name="Karlsson M."/>
            <person name="Kohler A."/>
            <person name="Kues U."/>
            <person name="Lee Y.H."/>
            <person name="Lin Y.C."/>
            <person name="Lind M."/>
            <person name="Lindquist E."/>
            <person name="Lombard V."/>
            <person name="Lucas S."/>
            <person name="Lunden K."/>
            <person name="Morin E."/>
            <person name="Murat C."/>
            <person name="Park J."/>
            <person name="Raffaello T."/>
            <person name="Rouze P."/>
            <person name="Salamov A."/>
            <person name="Schmutz J."/>
            <person name="Solheim H."/>
            <person name="Stahlberg J."/>
            <person name="Velez H."/>
            <person name="de Vries R.P."/>
            <person name="Wiebenga A."/>
            <person name="Woodward S."/>
            <person name="Yakovlev I."/>
            <person name="Garbelotto M."/>
            <person name="Martin F."/>
            <person name="Grigoriev I.V."/>
            <person name="Stenlid J."/>
        </authorList>
    </citation>
    <scope>NUCLEOTIDE SEQUENCE [LARGE SCALE GENOMIC DNA]</scope>
    <source>
        <strain evidence="12 13">TC 32-1</strain>
    </source>
</reference>
<organism evidence="12 13">
    <name type="scientific">Heterobasidion irregulare (strain TC 32-1)</name>
    <dbReference type="NCBI Taxonomy" id="747525"/>
    <lineage>
        <taxon>Eukaryota</taxon>
        <taxon>Fungi</taxon>
        <taxon>Dikarya</taxon>
        <taxon>Basidiomycota</taxon>
        <taxon>Agaricomycotina</taxon>
        <taxon>Agaricomycetes</taxon>
        <taxon>Russulales</taxon>
        <taxon>Bondarzewiaceae</taxon>
        <taxon>Heterobasidion</taxon>
        <taxon>Heterobasidion annosum species complex</taxon>
    </lineage>
</organism>
<protein>
    <recommendedName>
        <fullName evidence="5">Elongator complex protein 2</fullName>
    </recommendedName>
</protein>
<dbReference type="GO" id="GO:0002098">
    <property type="term" value="P:tRNA wobble uridine modification"/>
    <property type="evidence" value="ECO:0007669"/>
    <property type="project" value="InterPro"/>
</dbReference>
<dbReference type="InterPro" id="IPR037289">
    <property type="entry name" value="Elp2"/>
</dbReference>
<proteinExistence type="inferred from homology"/>
<dbReference type="SUPFAM" id="SSF101908">
    <property type="entry name" value="Putative isomerase YbhE"/>
    <property type="match status" value="1"/>
</dbReference>
<dbReference type="UniPathway" id="UPA00988"/>
<feature type="repeat" description="WD" evidence="11">
    <location>
        <begin position="52"/>
        <end position="92"/>
    </location>
</feature>
<dbReference type="EMBL" id="KI925456">
    <property type="protein sequence ID" value="ETW84359.1"/>
    <property type="molecule type" value="Genomic_DNA"/>
</dbReference>
<evidence type="ECO:0000256" key="5">
    <source>
        <dbReference type="ARBA" id="ARBA00020267"/>
    </source>
</evidence>
<accession>W4KF65</accession>
<evidence type="ECO:0000256" key="9">
    <source>
        <dbReference type="ARBA" id="ARBA00022737"/>
    </source>
</evidence>
<evidence type="ECO:0000313" key="12">
    <source>
        <dbReference type="EMBL" id="ETW84359.1"/>
    </source>
</evidence>
<dbReference type="PROSITE" id="PS50082">
    <property type="entry name" value="WD_REPEATS_2"/>
    <property type="match status" value="7"/>
</dbReference>
<dbReference type="PANTHER" id="PTHR44111:SF1">
    <property type="entry name" value="ELONGATOR COMPLEX PROTEIN 2"/>
    <property type="match status" value="1"/>
</dbReference>
<dbReference type="InterPro" id="IPR019775">
    <property type="entry name" value="WD40_repeat_CS"/>
</dbReference>
<evidence type="ECO:0000256" key="11">
    <source>
        <dbReference type="PROSITE-ProRule" id="PRU00221"/>
    </source>
</evidence>
<dbReference type="eggNOG" id="KOG1063">
    <property type="taxonomic scope" value="Eukaryota"/>
</dbReference>
<feature type="repeat" description="WD" evidence="11">
    <location>
        <begin position="621"/>
        <end position="655"/>
    </location>
</feature>
<dbReference type="STRING" id="747525.W4KF65"/>
<feature type="repeat" description="WD" evidence="11">
    <location>
        <begin position="96"/>
        <end position="137"/>
    </location>
</feature>
<dbReference type="SUPFAM" id="SSF50978">
    <property type="entry name" value="WD40 repeat-like"/>
    <property type="match status" value="2"/>
</dbReference>
<comment type="subcellular location">
    <subcellularLocation>
        <location evidence="2">Cytoplasm</location>
    </subcellularLocation>
    <subcellularLocation>
        <location evidence="1">Nucleus</location>
    </subcellularLocation>
</comment>
<keyword evidence="6" id="KW-0963">Cytoplasm</keyword>
<keyword evidence="8" id="KW-0819">tRNA processing</keyword>
<dbReference type="Gene3D" id="2.130.10.10">
    <property type="entry name" value="YVTN repeat-like/Quinoprotein amine dehydrogenase"/>
    <property type="match status" value="4"/>
</dbReference>
<dbReference type="KEGG" id="hir:HETIRDRAFT_47621"/>
<evidence type="ECO:0000256" key="4">
    <source>
        <dbReference type="ARBA" id="ARBA00005881"/>
    </source>
</evidence>
<evidence type="ECO:0000256" key="8">
    <source>
        <dbReference type="ARBA" id="ARBA00022694"/>
    </source>
</evidence>
<keyword evidence="13" id="KW-1185">Reference proteome</keyword>
<evidence type="ECO:0000256" key="7">
    <source>
        <dbReference type="ARBA" id="ARBA00022574"/>
    </source>
</evidence>
<name>W4KF65_HETIT</name>
<dbReference type="InterPro" id="IPR020472">
    <property type="entry name" value="WD40_PAC1"/>
</dbReference>
<evidence type="ECO:0000256" key="1">
    <source>
        <dbReference type="ARBA" id="ARBA00004123"/>
    </source>
</evidence>
<dbReference type="InterPro" id="IPR036322">
    <property type="entry name" value="WD40_repeat_dom_sf"/>
</dbReference>
<keyword evidence="7 11" id="KW-0853">WD repeat</keyword>
<dbReference type="Proteomes" id="UP000030671">
    <property type="component" value="Unassembled WGS sequence"/>
</dbReference>
<feature type="repeat" description="WD" evidence="11">
    <location>
        <begin position="783"/>
        <end position="825"/>
    </location>
</feature>
<dbReference type="PANTHER" id="PTHR44111">
    <property type="entry name" value="ELONGATOR COMPLEX PROTEIN 2"/>
    <property type="match status" value="1"/>
</dbReference>
<feature type="repeat" description="WD" evidence="11">
    <location>
        <begin position="413"/>
        <end position="443"/>
    </location>
</feature>
<feature type="repeat" description="WD" evidence="11">
    <location>
        <begin position="189"/>
        <end position="235"/>
    </location>
</feature>
<dbReference type="GO" id="GO:0005737">
    <property type="term" value="C:cytoplasm"/>
    <property type="evidence" value="ECO:0007669"/>
    <property type="project" value="UniProtKB-SubCell"/>
</dbReference>
<dbReference type="InterPro" id="IPR015943">
    <property type="entry name" value="WD40/YVTN_repeat-like_dom_sf"/>
</dbReference>
<dbReference type="PRINTS" id="PR00320">
    <property type="entry name" value="GPROTEINBRPT"/>
</dbReference>
<keyword evidence="9" id="KW-0677">Repeat</keyword>
<dbReference type="InterPro" id="IPR001680">
    <property type="entry name" value="WD40_rpt"/>
</dbReference>
<evidence type="ECO:0000313" key="13">
    <source>
        <dbReference type="Proteomes" id="UP000030671"/>
    </source>
</evidence>
<dbReference type="HOGENOM" id="CLU_006430_2_0_1"/>
<comment type="similarity">
    <text evidence="4">Belongs to the WD repeat ELP2 family.</text>
</comment>
<dbReference type="FunFam" id="2.130.10.10:FF:000400">
    <property type="entry name" value="Elongator acetyltransferase complex subunit 2"/>
    <property type="match status" value="1"/>
</dbReference>
<dbReference type="PROSITE" id="PS00678">
    <property type="entry name" value="WD_REPEATS_1"/>
    <property type="match status" value="2"/>
</dbReference>
<comment type="pathway">
    <text evidence="3">tRNA modification; 5-methoxycarbonylmethyl-2-thiouridine-tRNA biosynthesis.</text>
</comment>
<dbReference type="SMART" id="SM00320">
    <property type="entry name" value="WD40"/>
    <property type="match status" value="10"/>
</dbReference>
<dbReference type="FunCoup" id="W4KF65">
    <property type="interactions" value="519"/>
</dbReference>
<dbReference type="Pfam" id="PF00400">
    <property type="entry name" value="WD40"/>
    <property type="match status" value="7"/>
</dbReference>
<keyword evidence="10" id="KW-0539">Nucleus</keyword>
<dbReference type="OrthoDB" id="27911at2759"/>
<feature type="repeat" description="WD" evidence="11">
    <location>
        <begin position="667"/>
        <end position="698"/>
    </location>
</feature>
<dbReference type="PROSITE" id="PS50294">
    <property type="entry name" value="WD_REPEATS_REGION"/>
    <property type="match status" value="4"/>
</dbReference>
<sequence>MSVNASIEYISASINRFNHAASSSSSSLVAYGSGKFVALWDLEVDHGVLETLVGHSGLVTCVEFIDDAHLASADDTGLVRIWKLNSDGKAWSLLIVQAHLKAVSALCTNLQAGYLVTGASDSTVKVWDFSTKDELQEVESIALNGRYPLSLELANLPQSKALVLAISGTDKNIYIYLRSEEKFVYSATLSGHEDWIRSLSFRSPLTTTDPLILASGSQDATIRLWNIDPVTKFSSNADSATDALSDELLDAFEASLGELSDAGDGGRQISLKKHVLTVKGDDGRYQFSITFDALLVGHEAGITALTWRVLQNMTPSSQESQLTLLSTSSDSSVIIWSPSPIVTAHPDASSAIWVNRQRFGDVGGQRLGGFVGGLWACSGRDILAWGWAGGWRRWHCEASDGDSTETWTETGAISGHAGPVRGIAWSPGGEYLISVGLDQTTRIHAALLTGSRDSTHLCSWHELSRPQVHGYDLVGVGFIDPMRFVSVADEKVARVFEAPGTFVRSVKNLGVADSGVSEEGRPVTASVPPLGLSNKAITDANAQLPTANSAEVTRRPFEGELAAMTLWPETEKVFGHGYESVTISVSSSHKLIATACKATTPKHAVVRIYDTEKFRPIGEPLAGHGLTVTRIAFSPDDRHVLTVSRDRTWRLFRLQAEGDGYIPIAADRSHLRIVWDCAWALEGNLFATASRDKTVKIWCPKDQSEDQWTAVATLKLPEAATAVAFTTNQDKQILAIGLETGDILIYSSSSPPDWKHVLSIKTEYVTTVPNNIDSILKLLFEPRQAHTDHIHQLAWSINKETQRKHFASCSEDGTLRIWAIQFGIN</sequence>